<name>A0ABW9A0Q2_9BURK</name>
<dbReference type="RefSeq" id="WP_408334293.1">
    <property type="nucleotide sequence ID" value="NZ_JAQQFH010000043.1"/>
</dbReference>
<proteinExistence type="predicted"/>
<comment type="caution">
    <text evidence="1">The sequence shown here is derived from an EMBL/GenBank/DDBJ whole genome shotgun (WGS) entry which is preliminary data.</text>
</comment>
<sequence>MTADAANVQDGVRIADQLELPNPCLRFLPEVETLDDGFEKMECIPSEHSQDARISEDDFQIPTFEHARLAVELVAAVRQSAAERNLNSADFRRTTISAGELINHVADRHGRTMPAAPVTVEHAVPRGLFAVVPAGVGQRALRSAVQRIFGTKPEPVDVELPEGGLIRYLRLPSLCVPFPSKPTPRSFAKDFLSRFNSAMNRRFTGARGPLHRGEEDINAALPAYGIAANLGLLIVEQINTRAAGAHAASALWDTLAQFTVATGIPILCLATPGAAAALSEQSGAIAALASKTVYHMAPALPDSEQWTVVAAYLYARHLTRCLGDRKPDWFSQGLWRLTLGHQQLAAKVCTHIASVSRKDGHKQPSESEFMKEAAEALVLEMPHLMAVRKMRSGGSFTVSSVRRHGDWLPLEAVMQSVPGLEEADTTLRIVAACRTEGGNDA</sequence>
<evidence type="ECO:0000313" key="2">
    <source>
        <dbReference type="Proteomes" id="UP001629249"/>
    </source>
</evidence>
<protein>
    <submittedName>
        <fullName evidence="1">Uncharacterized protein</fullName>
    </submittedName>
</protein>
<keyword evidence="2" id="KW-1185">Reference proteome</keyword>
<accession>A0ABW9A0Q2</accession>
<evidence type="ECO:0000313" key="1">
    <source>
        <dbReference type="EMBL" id="MFL9888238.1"/>
    </source>
</evidence>
<dbReference type="Proteomes" id="UP001629249">
    <property type="component" value="Unassembled WGS sequence"/>
</dbReference>
<gene>
    <name evidence="1" type="ORF">PQR66_34805</name>
</gene>
<organism evidence="1 2">
    <name type="scientific">Paraburkholderia agricolaris</name>
    <dbReference type="NCBI Taxonomy" id="2152888"/>
    <lineage>
        <taxon>Bacteria</taxon>
        <taxon>Pseudomonadati</taxon>
        <taxon>Pseudomonadota</taxon>
        <taxon>Betaproteobacteria</taxon>
        <taxon>Burkholderiales</taxon>
        <taxon>Burkholderiaceae</taxon>
        <taxon>Paraburkholderia</taxon>
    </lineage>
</organism>
<reference evidence="1 2" key="1">
    <citation type="journal article" date="2024" name="Chem. Sci.">
        <title>Discovery of megapolipeptins by genome mining of a Burkholderiales bacteria collection.</title>
        <authorList>
            <person name="Paulo B.S."/>
            <person name="Recchia M.J.J."/>
            <person name="Lee S."/>
            <person name="Fergusson C.H."/>
            <person name="Romanowski S.B."/>
            <person name="Hernandez A."/>
            <person name="Krull N."/>
            <person name="Liu D.Y."/>
            <person name="Cavanagh H."/>
            <person name="Bos A."/>
            <person name="Gray C.A."/>
            <person name="Murphy B.T."/>
            <person name="Linington R.G."/>
            <person name="Eustaquio A.S."/>
        </authorList>
    </citation>
    <scope>NUCLEOTIDE SEQUENCE [LARGE SCALE GENOMIC DNA]</scope>
    <source>
        <strain evidence="1 2">RL16-012-BIC-B</strain>
    </source>
</reference>
<dbReference type="EMBL" id="JAQQFN010000037">
    <property type="protein sequence ID" value="MFL9888238.1"/>
    <property type="molecule type" value="Genomic_DNA"/>
</dbReference>